<evidence type="ECO:0000259" key="1">
    <source>
        <dbReference type="Pfam" id="PF13456"/>
    </source>
</evidence>
<dbReference type="PANTHER" id="PTHR47723">
    <property type="entry name" value="OS05G0353850 PROTEIN"/>
    <property type="match status" value="1"/>
</dbReference>
<reference evidence="2 3" key="1">
    <citation type="submission" date="2023-03" db="EMBL/GenBank/DDBJ databases">
        <title>WGS of Gossypium arboreum.</title>
        <authorList>
            <person name="Yu D."/>
        </authorList>
    </citation>
    <scope>NUCLEOTIDE SEQUENCE [LARGE SCALE GENOMIC DNA]</scope>
    <source>
        <tissue evidence="2">Leaf</tissue>
    </source>
</reference>
<dbReference type="InterPro" id="IPR036397">
    <property type="entry name" value="RNaseH_sf"/>
</dbReference>
<proteinExistence type="predicted"/>
<dbReference type="EMBL" id="JARKNE010000005">
    <property type="protein sequence ID" value="KAK5832322.1"/>
    <property type="molecule type" value="Genomic_DNA"/>
</dbReference>
<evidence type="ECO:0000313" key="2">
    <source>
        <dbReference type="EMBL" id="KAK5832322.1"/>
    </source>
</evidence>
<dbReference type="InterPro" id="IPR012337">
    <property type="entry name" value="RNaseH-like_sf"/>
</dbReference>
<evidence type="ECO:0000313" key="3">
    <source>
        <dbReference type="Proteomes" id="UP001358586"/>
    </source>
</evidence>
<dbReference type="InterPro" id="IPR002156">
    <property type="entry name" value="RNaseH_domain"/>
</dbReference>
<sequence length="230" mass="26446">MDRGMKVPSDYPHCHNHIEIIGHLLMECDVAKEWWEDINCNTVNYRSNKANCEERLMKNLSSKSWNATIHGRTPELNLAKCTAMANATEFFVISHSLCIIPLPFFVGVSWKKPRQGWCKLNTDRSSIGNLGKARAKAIIRNHENEWVAGSYRHIPEATSVEVKLWALRDGFELARRLNISNLEIEVDATTIISFMSNVNRLNMFRSTLINDCRMLLTSMGRVSDIRHIFR</sequence>
<dbReference type="PANTHER" id="PTHR47723:SF19">
    <property type="entry name" value="POLYNUCLEOTIDYL TRANSFERASE, RIBONUCLEASE H-LIKE SUPERFAMILY PROTEIN"/>
    <property type="match status" value="1"/>
</dbReference>
<organism evidence="2 3">
    <name type="scientific">Gossypium arboreum</name>
    <name type="common">Tree cotton</name>
    <name type="synonym">Gossypium nanking</name>
    <dbReference type="NCBI Taxonomy" id="29729"/>
    <lineage>
        <taxon>Eukaryota</taxon>
        <taxon>Viridiplantae</taxon>
        <taxon>Streptophyta</taxon>
        <taxon>Embryophyta</taxon>
        <taxon>Tracheophyta</taxon>
        <taxon>Spermatophyta</taxon>
        <taxon>Magnoliopsida</taxon>
        <taxon>eudicotyledons</taxon>
        <taxon>Gunneridae</taxon>
        <taxon>Pentapetalae</taxon>
        <taxon>rosids</taxon>
        <taxon>malvids</taxon>
        <taxon>Malvales</taxon>
        <taxon>Malvaceae</taxon>
        <taxon>Malvoideae</taxon>
        <taxon>Gossypium</taxon>
    </lineage>
</organism>
<dbReference type="Proteomes" id="UP001358586">
    <property type="component" value="Chromosome 5"/>
</dbReference>
<protein>
    <recommendedName>
        <fullName evidence="1">RNase H type-1 domain-containing protein</fullName>
    </recommendedName>
</protein>
<dbReference type="InterPro" id="IPR053151">
    <property type="entry name" value="RNase_H-like"/>
</dbReference>
<gene>
    <name evidence="2" type="ORF">PVK06_016123</name>
</gene>
<feature type="domain" description="RNase H type-1" evidence="1">
    <location>
        <begin position="129"/>
        <end position="230"/>
    </location>
</feature>
<dbReference type="CDD" id="cd06222">
    <property type="entry name" value="RNase_H_like"/>
    <property type="match status" value="1"/>
</dbReference>
<name>A0ABR0PZY0_GOSAR</name>
<keyword evidence="3" id="KW-1185">Reference proteome</keyword>
<dbReference type="Gene3D" id="3.30.420.10">
    <property type="entry name" value="Ribonuclease H-like superfamily/Ribonuclease H"/>
    <property type="match status" value="1"/>
</dbReference>
<dbReference type="InterPro" id="IPR044730">
    <property type="entry name" value="RNase_H-like_dom_plant"/>
</dbReference>
<comment type="caution">
    <text evidence="2">The sequence shown here is derived from an EMBL/GenBank/DDBJ whole genome shotgun (WGS) entry which is preliminary data.</text>
</comment>
<dbReference type="Pfam" id="PF13456">
    <property type="entry name" value="RVT_3"/>
    <property type="match status" value="1"/>
</dbReference>
<accession>A0ABR0PZY0</accession>
<dbReference type="SUPFAM" id="SSF53098">
    <property type="entry name" value="Ribonuclease H-like"/>
    <property type="match status" value="1"/>
</dbReference>